<accession>A0ACC0FS21</accession>
<evidence type="ECO:0000313" key="1">
    <source>
        <dbReference type="EMBL" id="KAI7991470.1"/>
    </source>
</evidence>
<dbReference type="EMBL" id="CM045770">
    <property type="protein sequence ID" value="KAI7991470.1"/>
    <property type="molecule type" value="Genomic_DNA"/>
</dbReference>
<reference evidence="1 2" key="1">
    <citation type="journal article" date="2022" name="Plant J.">
        <title>Chromosome-level genome of Camellia lanceoleosa provides a valuable resource for understanding genome evolution and self-incompatibility.</title>
        <authorList>
            <person name="Gong W."/>
            <person name="Xiao S."/>
            <person name="Wang L."/>
            <person name="Liao Z."/>
            <person name="Chang Y."/>
            <person name="Mo W."/>
            <person name="Hu G."/>
            <person name="Li W."/>
            <person name="Zhao G."/>
            <person name="Zhu H."/>
            <person name="Hu X."/>
            <person name="Ji K."/>
            <person name="Xiang X."/>
            <person name="Song Q."/>
            <person name="Yuan D."/>
            <person name="Jin S."/>
            <person name="Zhang L."/>
        </authorList>
    </citation>
    <scope>NUCLEOTIDE SEQUENCE [LARGE SCALE GENOMIC DNA]</scope>
    <source>
        <strain evidence="1">SQ_2022a</strain>
    </source>
</reference>
<evidence type="ECO:0000313" key="2">
    <source>
        <dbReference type="Proteomes" id="UP001060215"/>
    </source>
</evidence>
<dbReference type="Proteomes" id="UP001060215">
    <property type="component" value="Chromosome 13"/>
</dbReference>
<sequence>MTRQIVLRHPSSVNRRQLLLANKSSRFSSSCAVVGGGGGGGGGRGIGEVVGGTTAECAAVCCCCPCALVNFLVLTMYKLPAGLCRKALQEKRRRRLMKKGLLPQRSCRCDCGCDDTELQIHPIAVDMSPAADKQVKSLQTDKDVLKLEKEMWDRFYATGFWRSPSQRHNP</sequence>
<comment type="caution">
    <text evidence="1">The sequence shown here is derived from an EMBL/GenBank/DDBJ whole genome shotgun (WGS) entry which is preliminary data.</text>
</comment>
<protein>
    <submittedName>
        <fullName evidence="1">Uncharacterized protein</fullName>
    </submittedName>
</protein>
<organism evidence="1 2">
    <name type="scientific">Camellia lanceoleosa</name>
    <dbReference type="NCBI Taxonomy" id="1840588"/>
    <lineage>
        <taxon>Eukaryota</taxon>
        <taxon>Viridiplantae</taxon>
        <taxon>Streptophyta</taxon>
        <taxon>Embryophyta</taxon>
        <taxon>Tracheophyta</taxon>
        <taxon>Spermatophyta</taxon>
        <taxon>Magnoliopsida</taxon>
        <taxon>eudicotyledons</taxon>
        <taxon>Gunneridae</taxon>
        <taxon>Pentapetalae</taxon>
        <taxon>asterids</taxon>
        <taxon>Ericales</taxon>
        <taxon>Theaceae</taxon>
        <taxon>Camellia</taxon>
    </lineage>
</organism>
<proteinExistence type="predicted"/>
<gene>
    <name evidence="1" type="ORF">LOK49_LG12G02053</name>
</gene>
<keyword evidence="2" id="KW-1185">Reference proteome</keyword>
<name>A0ACC0FS21_9ERIC</name>